<name>A0ACC3NMZ4_9PEZI</name>
<accession>A0ACC3NMZ4</accession>
<keyword evidence="2" id="KW-1185">Reference proteome</keyword>
<reference evidence="1" key="1">
    <citation type="submission" date="2023-07" db="EMBL/GenBank/DDBJ databases">
        <title>Black Yeasts Isolated from many extreme environments.</title>
        <authorList>
            <person name="Coleine C."/>
            <person name="Stajich J.E."/>
            <person name="Selbmann L."/>
        </authorList>
    </citation>
    <scope>NUCLEOTIDE SEQUENCE</scope>
    <source>
        <strain evidence="1">CCFEE 5714</strain>
    </source>
</reference>
<dbReference type="Proteomes" id="UP001281147">
    <property type="component" value="Unassembled WGS sequence"/>
</dbReference>
<comment type="caution">
    <text evidence="1">The sequence shown here is derived from an EMBL/GenBank/DDBJ whole genome shotgun (WGS) entry which is preliminary data.</text>
</comment>
<organism evidence="1 2">
    <name type="scientific">Vermiconidia calcicola</name>
    <dbReference type="NCBI Taxonomy" id="1690605"/>
    <lineage>
        <taxon>Eukaryota</taxon>
        <taxon>Fungi</taxon>
        <taxon>Dikarya</taxon>
        <taxon>Ascomycota</taxon>
        <taxon>Pezizomycotina</taxon>
        <taxon>Dothideomycetes</taxon>
        <taxon>Dothideomycetidae</taxon>
        <taxon>Mycosphaerellales</taxon>
        <taxon>Extremaceae</taxon>
        <taxon>Vermiconidia</taxon>
    </lineage>
</organism>
<evidence type="ECO:0000313" key="1">
    <source>
        <dbReference type="EMBL" id="KAK3719292.1"/>
    </source>
</evidence>
<gene>
    <name evidence="1" type="ORF">LTR37_004511</name>
</gene>
<dbReference type="EMBL" id="JAUTXU010000027">
    <property type="protein sequence ID" value="KAK3719292.1"/>
    <property type="molecule type" value="Genomic_DNA"/>
</dbReference>
<proteinExistence type="predicted"/>
<protein>
    <submittedName>
        <fullName evidence="1">Uncharacterized protein</fullName>
    </submittedName>
</protein>
<evidence type="ECO:0000313" key="2">
    <source>
        <dbReference type="Proteomes" id="UP001281147"/>
    </source>
</evidence>
<sequence length="573" mass="64380">MKLLNAAALIYDNIAELVDFPDESNLPPYAILSHTWADEEVLFGDIALGPQHEVHPSLATLRASHQQASWSDDLDFSDAESLNSDFTDSGSLVSCGAHAEPDDDSSQSGVSSTKPPMHDQRQRSVDGSPADLTPVVDADLTQSPKQELRGPHVKLGWNKVLNTCLLACRDRLSYRMSWASKRTTTRIEDEAYCLLWIFGINMPLLYGEGRKAFQRLQEEIIKLSTDQSVFAWELRPWLEDVEREEAHSLLAPSTGNFWWHVHDITPFTGWTDAAVQLTNEGARLQLPLHRWRQDHGCNNSIALLQCSTERLGSCLYMVGLRLQNSRAYGQFHKTDKAGGFLHTRVEAEVVSTVEEKEPTMRRLTRIAMDVSDDAQFTTHPLNSLLISRKTPLDCSAPLLPPTFSIVLMLPPDGSFGYKWRVVAAYPSSEWDAARRTFELPVRQRSTFVAVCVEEMHGFRCFVVMGRMTEYCQSADVSGKYGIWIFDRTAHVAIEESGLDHNASTTNNPKTELQLQQACGDVWSLARKDYFRCTERCYTASKICQLPNGEFLGGFFGLQDGSHAFFNMTTEGLK</sequence>